<dbReference type="Proteomes" id="UP000314294">
    <property type="component" value="Unassembled WGS sequence"/>
</dbReference>
<organism evidence="1 2">
    <name type="scientific">Liparis tanakae</name>
    <name type="common">Tanaka's snailfish</name>
    <dbReference type="NCBI Taxonomy" id="230148"/>
    <lineage>
        <taxon>Eukaryota</taxon>
        <taxon>Metazoa</taxon>
        <taxon>Chordata</taxon>
        <taxon>Craniata</taxon>
        <taxon>Vertebrata</taxon>
        <taxon>Euteleostomi</taxon>
        <taxon>Actinopterygii</taxon>
        <taxon>Neopterygii</taxon>
        <taxon>Teleostei</taxon>
        <taxon>Neoteleostei</taxon>
        <taxon>Acanthomorphata</taxon>
        <taxon>Eupercaria</taxon>
        <taxon>Perciformes</taxon>
        <taxon>Cottioidei</taxon>
        <taxon>Cottales</taxon>
        <taxon>Liparidae</taxon>
        <taxon>Liparis</taxon>
    </lineage>
</organism>
<sequence length="105" mass="11532">MDQKSAAVSGSGVCAARKTGSLWRTRARRFTRAVWSSVILNKRGGARSLYLKLLLHGGGLVLRVPEFQGARRGVKLRHRQLRLPELVVLQQSLVDQDVLGLQGGT</sequence>
<evidence type="ECO:0000313" key="2">
    <source>
        <dbReference type="Proteomes" id="UP000314294"/>
    </source>
</evidence>
<keyword evidence="2" id="KW-1185">Reference proteome</keyword>
<dbReference type="EMBL" id="SRLO01000681">
    <property type="protein sequence ID" value="TNN48797.1"/>
    <property type="molecule type" value="Genomic_DNA"/>
</dbReference>
<proteinExistence type="predicted"/>
<name>A0A4Z2G5E0_9TELE</name>
<dbReference type="AlphaFoldDB" id="A0A4Z2G5E0"/>
<reference evidence="1 2" key="1">
    <citation type="submission" date="2019-03" db="EMBL/GenBank/DDBJ databases">
        <title>First draft genome of Liparis tanakae, snailfish: a comprehensive survey of snailfish specific genes.</title>
        <authorList>
            <person name="Kim W."/>
            <person name="Song I."/>
            <person name="Jeong J.-H."/>
            <person name="Kim D."/>
            <person name="Kim S."/>
            <person name="Ryu S."/>
            <person name="Song J.Y."/>
            <person name="Lee S.K."/>
        </authorList>
    </citation>
    <scope>NUCLEOTIDE SEQUENCE [LARGE SCALE GENOMIC DNA]</scope>
    <source>
        <tissue evidence="1">Muscle</tissue>
    </source>
</reference>
<accession>A0A4Z2G5E0</accession>
<evidence type="ECO:0000313" key="1">
    <source>
        <dbReference type="EMBL" id="TNN48797.1"/>
    </source>
</evidence>
<gene>
    <name evidence="1" type="ORF">EYF80_040972</name>
</gene>
<protein>
    <submittedName>
        <fullName evidence="1">Uncharacterized protein</fullName>
    </submittedName>
</protein>
<comment type="caution">
    <text evidence="1">The sequence shown here is derived from an EMBL/GenBank/DDBJ whole genome shotgun (WGS) entry which is preliminary data.</text>
</comment>